<dbReference type="STRING" id="340021.TM5383_00216"/>
<organism evidence="3 4">
    <name type="scientific">Thalassovita mediterranea</name>
    <dbReference type="NCBI Taxonomy" id="340021"/>
    <lineage>
        <taxon>Bacteria</taxon>
        <taxon>Pseudomonadati</taxon>
        <taxon>Pseudomonadota</taxon>
        <taxon>Alphaproteobacteria</taxon>
        <taxon>Rhodobacterales</taxon>
        <taxon>Roseobacteraceae</taxon>
        <taxon>Thalassovita</taxon>
    </lineage>
</organism>
<feature type="domain" description="Zinc finger/thioredoxin putative" evidence="2">
    <location>
        <begin position="1"/>
        <end position="36"/>
    </location>
</feature>
<name>A0A0P1H1H5_9RHOB</name>
<feature type="compositionally biased region" description="Basic and acidic residues" evidence="1">
    <location>
        <begin position="201"/>
        <end position="222"/>
    </location>
</feature>
<dbReference type="Proteomes" id="UP000051681">
    <property type="component" value="Unassembled WGS sequence"/>
</dbReference>
<feature type="region of interest" description="Disordered" evidence="1">
    <location>
        <begin position="55"/>
        <end position="222"/>
    </location>
</feature>
<feature type="compositionally biased region" description="Basic and acidic residues" evidence="1">
    <location>
        <begin position="87"/>
        <end position="96"/>
    </location>
</feature>
<dbReference type="OrthoDB" id="7159357at2"/>
<dbReference type="AlphaFoldDB" id="A0A0P1H1H5"/>
<proteinExistence type="predicted"/>
<dbReference type="EMBL" id="CYSF01000001">
    <property type="protein sequence ID" value="CUH83034.1"/>
    <property type="molecule type" value="Genomic_DNA"/>
</dbReference>
<keyword evidence="4" id="KW-1185">Reference proteome</keyword>
<protein>
    <submittedName>
        <fullName evidence="3">Family finger-like domain protein</fullName>
    </submittedName>
</protein>
<evidence type="ECO:0000313" key="3">
    <source>
        <dbReference type="EMBL" id="CUH83034.1"/>
    </source>
</evidence>
<dbReference type="InterPro" id="IPR011723">
    <property type="entry name" value="Znf/thioredoxin_put"/>
</dbReference>
<dbReference type="Pfam" id="PF13717">
    <property type="entry name" value="Zn_ribbon_4"/>
    <property type="match status" value="1"/>
</dbReference>
<sequence length="297" mass="32520">MRLICPNCGAQYEVPDDVIPDEGRDVQCSNCGDTWFQHHPDNDPDLRDELIASGYVEQTAAEEVADPDMPADDLSSQATEASDGADTDEHPKRRSLDPSIAEVLREEAEREARARAAEAAPLESQPDLGLTEPEDEEARRARQVRERMARMKGVSKEELEAQSRPTPTPIAEDEDLIEDTPTSRRDLLPDIDEVNSSLRPASDRRPAEAADHELAGDGDRDLLQSRSGSGFRRGFALALMLAAVLWAIYSFAPRINAAVPALAPAITQYTNAVDNARAALDEQVRQLLLDAQAQNGS</sequence>
<evidence type="ECO:0000313" key="4">
    <source>
        <dbReference type="Proteomes" id="UP000051681"/>
    </source>
</evidence>
<dbReference type="NCBIfam" id="TIGR02098">
    <property type="entry name" value="MJ0042_CXXC"/>
    <property type="match status" value="1"/>
</dbReference>
<accession>A0A0P1H1H5</accession>
<reference evidence="3 4" key="1">
    <citation type="submission" date="2015-09" db="EMBL/GenBank/DDBJ databases">
        <authorList>
            <consortium name="Swine Surveillance"/>
        </authorList>
    </citation>
    <scope>NUCLEOTIDE SEQUENCE [LARGE SCALE GENOMIC DNA]</scope>
    <source>
        <strain evidence="3 4">CECT 8383</strain>
    </source>
</reference>
<evidence type="ECO:0000256" key="1">
    <source>
        <dbReference type="SAM" id="MobiDB-lite"/>
    </source>
</evidence>
<dbReference type="RefSeq" id="WP_058317192.1">
    <property type="nucleotide sequence ID" value="NZ_CYSF01000001.1"/>
</dbReference>
<evidence type="ECO:0000259" key="2">
    <source>
        <dbReference type="Pfam" id="PF13717"/>
    </source>
</evidence>
<feature type="compositionally biased region" description="Basic and acidic residues" evidence="1">
    <location>
        <begin position="103"/>
        <end position="116"/>
    </location>
</feature>
<gene>
    <name evidence="3" type="ORF">TM5383_00216</name>
</gene>
<feature type="compositionally biased region" description="Basic and acidic residues" evidence="1">
    <location>
        <begin position="137"/>
        <end position="161"/>
    </location>
</feature>